<protein>
    <submittedName>
        <fullName evidence="1">Uncharacterized protein</fullName>
    </submittedName>
</protein>
<reference evidence="1" key="1">
    <citation type="submission" date="2022-07" db="EMBL/GenBank/DDBJ databases">
        <title>Complete Genome Sequence of the Radioresistant Bacterium Deinococcus aetherius ST0316, Isolated from the Air Dust collected in Lower Stratosphere above Japan.</title>
        <authorList>
            <person name="Satoh K."/>
            <person name="Hagiwara K."/>
            <person name="Katsumata K."/>
            <person name="Kubo A."/>
            <person name="Yokobori S."/>
            <person name="Yamagishi A."/>
            <person name="Oono Y."/>
            <person name="Narumi I."/>
        </authorList>
    </citation>
    <scope>NUCLEOTIDE SEQUENCE</scope>
    <source>
        <strain evidence="1">ST0316</strain>
        <plasmid evidence="1">pDAETH-1</plasmid>
    </source>
</reference>
<organism evidence="1 2">
    <name type="scientific">Deinococcus aetherius</name>
    <dbReference type="NCBI Taxonomy" id="200252"/>
    <lineage>
        <taxon>Bacteria</taxon>
        <taxon>Thermotogati</taxon>
        <taxon>Deinococcota</taxon>
        <taxon>Deinococci</taxon>
        <taxon>Deinococcales</taxon>
        <taxon>Deinococcaceae</taxon>
        <taxon>Deinococcus</taxon>
    </lineage>
</organism>
<gene>
    <name evidence="1" type="ORF">DAETH_36390</name>
</gene>
<name>A0ABN6RK15_9DEIO</name>
<evidence type="ECO:0000313" key="1">
    <source>
        <dbReference type="EMBL" id="BDP43670.1"/>
    </source>
</evidence>
<evidence type="ECO:0000313" key="2">
    <source>
        <dbReference type="Proteomes" id="UP001064971"/>
    </source>
</evidence>
<keyword evidence="2" id="KW-1185">Reference proteome</keyword>
<dbReference type="Proteomes" id="UP001064971">
    <property type="component" value="Plasmid pDAETH-1"/>
</dbReference>
<dbReference type="EMBL" id="AP026561">
    <property type="protein sequence ID" value="BDP43670.1"/>
    <property type="molecule type" value="Genomic_DNA"/>
</dbReference>
<sequence length="111" mass="12010">MPRALLHLHAPVPELPDLAPDELLRADLATKGLSESGCHLLDAHRTRLRNLGCVPLAAVRHGQLVWTAGSVIARQKPPSAGGFAFFVLEDRLARVQVVISPDRLWQVVGVG</sequence>
<keyword evidence="1" id="KW-0614">Plasmid</keyword>
<accession>A0ABN6RK15</accession>
<proteinExistence type="predicted"/>
<geneLocation type="plasmid" evidence="1 2">
    <name>pDAETH-1</name>
</geneLocation>
<dbReference type="RefSeq" id="WP_264777533.1">
    <property type="nucleotide sequence ID" value="NZ_AP026561.1"/>
</dbReference>